<dbReference type="Proteomes" id="UP000178841">
    <property type="component" value="Unassembled WGS sequence"/>
</dbReference>
<dbReference type="PANTHER" id="PTHR35271:SF1">
    <property type="entry name" value="ABC TRANSPORTER, SUBSTRATE-BINDING LIPOPROTEIN"/>
    <property type="match status" value="1"/>
</dbReference>
<dbReference type="Pfam" id="PF04392">
    <property type="entry name" value="ABC_sub_bind"/>
    <property type="match status" value="1"/>
</dbReference>
<dbReference type="PANTHER" id="PTHR35271">
    <property type="entry name" value="ABC TRANSPORTER, SUBSTRATE-BINDING LIPOPROTEIN-RELATED"/>
    <property type="match status" value="1"/>
</dbReference>
<sequence length="338" mass="37734">MKNFLIAVAVIFLIAGGAYTYLSYKNKDVSSIATTSPATSGKYVGKKILYVDSYYDDYDWSQGLTSGIKSVLDGTGVELKIVRMDTKRNPAEEFKKKAGEDAHLAIEVFKPDVLMVSDDNAFKYIIVPFYKDVALPVVFSGLNWDASLYGAPYANTTGMIEISLTNQIIDHLKTYARGNRIGYLSADTETERKNLEYYGKLLNINFDKSYFVKNMAEWESAFLKLQNETDLVIFENNAGILDWNSTTSAIYALANTKVPMGTTNPWIMDYSLLGITKIPEEQGQWQAEAALKILDGTKPSEIPLVRNKRGNLMVNLKIAKELGVIFNSSILKNAQVIQ</sequence>
<gene>
    <name evidence="1" type="ORF">A2648_00595</name>
</gene>
<dbReference type="Gene3D" id="3.40.50.2300">
    <property type="match status" value="2"/>
</dbReference>
<reference evidence="1 2" key="1">
    <citation type="journal article" date="2016" name="Nat. Commun.">
        <title>Thousands of microbial genomes shed light on interconnected biogeochemical processes in an aquifer system.</title>
        <authorList>
            <person name="Anantharaman K."/>
            <person name="Brown C.T."/>
            <person name="Hug L.A."/>
            <person name="Sharon I."/>
            <person name="Castelle C.J."/>
            <person name="Probst A.J."/>
            <person name="Thomas B.C."/>
            <person name="Singh A."/>
            <person name="Wilkins M.J."/>
            <person name="Karaoz U."/>
            <person name="Brodie E.L."/>
            <person name="Williams K.H."/>
            <person name="Hubbard S.S."/>
            <person name="Banfield J.F."/>
        </authorList>
    </citation>
    <scope>NUCLEOTIDE SEQUENCE [LARGE SCALE GENOMIC DNA]</scope>
</reference>
<evidence type="ECO:0008006" key="3">
    <source>
        <dbReference type="Google" id="ProtNLM"/>
    </source>
</evidence>
<evidence type="ECO:0000313" key="2">
    <source>
        <dbReference type="Proteomes" id="UP000178841"/>
    </source>
</evidence>
<name>A0A1G2CT27_9BACT</name>
<dbReference type="InterPro" id="IPR007487">
    <property type="entry name" value="ABC_transpt-TYRBP-like"/>
</dbReference>
<evidence type="ECO:0000313" key="1">
    <source>
        <dbReference type="EMBL" id="OGZ03890.1"/>
    </source>
</evidence>
<dbReference type="EMBL" id="MHLH01000014">
    <property type="protein sequence ID" value="OGZ03890.1"/>
    <property type="molecule type" value="Genomic_DNA"/>
</dbReference>
<organism evidence="1 2">
    <name type="scientific">Candidatus Lloydbacteria bacterium RIFCSPHIGHO2_01_FULL_41_20</name>
    <dbReference type="NCBI Taxonomy" id="1798657"/>
    <lineage>
        <taxon>Bacteria</taxon>
        <taxon>Candidatus Lloydiibacteriota</taxon>
    </lineage>
</organism>
<proteinExistence type="predicted"/>
<dbReference type="STRING" id="1798657.A2648_00595"/>
<accession>A0A1G2CT27</accession>
<dbReference type="AlphaFoldDB" id="A0A1G2CT27"/>
<protein>
    <recommendedName>
        <fullName evidence="3">ABC transporter substrate-binding protein</fullName>
    </recommendedName>
</protein>
<comment type="caution">
    <text evidence="1">The sequence shown here is derived from an EMBL/GenBank/DDBJ whole genome shotgun (WGS) entry which is preliminary data.</text>
</comment>